<comment type="caution">
    <text evidence="1">The sequence shown here is derived from an EMBL/GenBank/DDBJ whole genome shotgun (WGS) entry which is preliminary data.</text>
</comment>
<gene>
    <name evidence="1" type="ORF">Pint_03343</name>
</gene>
<reference evidence="2" key="1">
    <citation type="journal article" date="2023" name="G3 (Bethesda)">
        <title>Genome assembly and association tests identify interacting loci associated with vigor, precocity, and sex in interspecific pistachio rootstocks.</title>
        <authorList>
            <person name="Palmer W."/>
            <person name="Jacygrad E."/>
            <person name="Sagayaradj S."/>
            <person name="Cavanaugh K."/>
            <person name="Han R."/>
            <person name="Bertier L."/>
            <person name="Beede B."/>
            <person name="Kafkas S."/>
            <person name="Golino D."/>
            <person name="Preece J."/>
            <person name="Michelmore R."/>
        </authorList>
    </citation>
    <scope>NUCLEOTIDE SEQUENCE [LARGE SCALE GENOMIC DNA]</scope>
</reference>
<name>A0ACC0ZN01_9ROSI</name>
<proteinExistence type="predicted"/>
<accession>A0ACC0ZN01</accession>
<organism evidence="1 2">
    <name type="scientific">Pistacia integerrima</name>
    <dbReference type="NCBI Taxonomy" id="434235"/>
    <lineage>
        <taxon>Eukaryota</taxon>
        <taxon>Viridiplantae</taxon>
        <taxon>Streptophyta</taxon>
        <taxon>Embryophyta</taxon>
        <taxon>Tracheophyta</taxon>
        <taxon>Spermatophyta</taxon>
        <taxon>Magnoliopsida</taxon>
        <taxon>eudicotyledons</taxon>
        <taxon>Gunneridae</taxon>
        <taxon>Pentapetalae</taxon>
        <taxon>rosids</taxon>
        <taxon>malvids</taxon>
        <taxon>Sapindales</taxon>
        <taxon>Anacardiaceae</taxon>
        <taxon>Pistacia</taxon>
    </lineage>
</organism>
<keyword evidence="2" id="KW-1185">Reference proteome</keyword>
<sequence>MEGEGSSSSEMEFTEIESSADSLDASAIFHVIKDVFGFVLYMHQQIPSLVPYPSLFIVNVRFSMPFVSELVQVLSITDMSLEFESLQSEYKELEMALRQSELKASSRRNHTNRMRELKHGIRRGEKLMNAVSSFQTALQLIISESPNIQEVILVLGGSPLRPHHVYQLFFSHGKSVPRGGVDFTKSKVAEGLSRKAIRTLISKGAGSGSYPGPSKLFLLVKAPSSLNMPPHFLPKRDFRYSKKIVPLRLRFKCKTQNKEMSSPSHASQTCSSMGLTDSTSDDLIWFQCRHVIKGIAFNTPTEE</sequence>
<dbReference type="EMBL" id="CM047736">
    <property type="protein sequence ID" value="KAJ0054626.1"/>
    <property type="molecule type" value="Genomic_DNA"/>
</dbReference>
<evidence type="ECO:0000313" key="2">
    <source>
        <dbReference type="Proteomes" id="UP001163603"/>
    </source>
</evidence>
<evidence type="ECO:0000313" key="1">
    <source>
        <dbReference type="EMBL" id="KAJ0054626.1"/>
    </source>
</evidence>
<protein>
    <submittedName>
        <fullName evidence="1">Uncharacterized protein</fullName>
    </submittedName>
</protein>
<dbReference type="Proteomes" id="UP001163603">
    <property type="component" value="Chromosome 1"/>
</dbReference>